<dbReference type="OrthoDB" id="9810154at2"/>
<sequence>MKRLILLRHAKSSWDDPVERDFDRPLNAKGKRAATTMGEHMQEEGVLFDSAIASPAVRVVETLESVAQGYGEAIEPEWDRRVYLASNMTLLDIVHEVDDSIGSLLLAGHNSGLEDLVLLLVPDSKGDKARAEVEEKFPTCSLAEMEFDVESWEDLAPGTGKLLRFVRPRDLDSELGPDDY</sequence>
<accession>A0A3D9FII0</accession>
<gene>
    <name evidence="2" type="ORF">DFR46_2475</name>
</gene>
<dbReference type="InterPro" id="IPR013078">
    <property type="entry name" value="His_Pase_superF_clade-1"/>
</dbReference>
<dbReference type="PANTHER" id="PTHR47623">
    <property type="entry name" value="OS09G0287300 PROTEIN"/>
    <property type="match status" value="1"/>
</dbReference>
<dbReference type="AlphaFoldDB" id="A0A3D9FII0"/>
<dbReference type="Pfam" id="PF00300">
    <property type="entry name" value="His_Phos_1"/>
    <property type="match status" value="1"/>
</dbReference>
<keyword evidence="3" id="KW-1185">Reference proteome</keyword>
<dbReference type="Proteomes" id="UP000256310">
    <property type="component" value="Unassembled WGS sequence"/>
</dbReference>
<dbReference type="InterPro" id="IPR029033">
    <property type="entry name" value="His_PPase_superfam"/>
</dbReference>
<name>A0A3D9FII0_9SPHN</name>
<proteinExistence type="predicted"/>
<evidence type="ECO:0000313" key="2">
    <source>
        <dbReference type="EMBL" id="RED17428.1"/>
    </source>
</evidence>
<feature type="binding site" evidence="1">
    <location>
        <position position="58"/>
    </location>
    <ligand>
        <name>substrate</name>
    </ligand>
</feature>
<reference evidence="2 3" key="1">
    <citation type="submission" date="2018-07" db="EMBL/GenBank/DDBJ databases">
        <title>Genomic Encyclopedia of Type Strains, Phase IV (KMG-IV): sequencing the most valuable type-strain genomes for metagenomic binning, comparative biology and taxonomic classification.</title>
        <authorList>
            <person name="Goeker M."/>
        </authorList>
    </citation>
    <scope>NUCLEOTIDE SEQUENCE [LARGE SCALE GENOMIC DNA]</scope>
    <source>
        <strain evidence="2 3">DSM 26725</strain>
    </source>
</reference>
<organism evidence="2 3">
    <name type="scientific">Parasphingopyxis lamellibrachiae</name>
    <dbReference type="NCBI Taxonomy" id="680125"/>
    <lineage>
        <taxon>Bacteria</taxon>
        <taxon>Pseudomonadati</taxon>
        <taxon>Pseudomonadota</taxon>
        <taxon>Alphaproteobacteria</taxon>
        <taxon>Sphingomonadales</taxon>
        <taxon>Sphingomonadaceae</taxon>
        <taxon>Parasphingopyxis</taxon>
    </lineage>
</organism>
<dbReference type="EMBL" id="QRDP01000004">
    <property type="protein sequence ID" value="RED17428.1"/>
    <property type="molecule type" value="Genomic_DNA"/>
</dbReference>
<dbReference type="CDD" id="cd07067">
    <property type="entry name" value="HP_PGM_like"/>
    <property type="match status" value="1"/>
</dbReference>
<evidence type="ECO:0000256" key="1">
    <source>
        <dbReference type="PIRSR" id="PIRSR613078-2"/>
    </source>
</evidence>
<protein>
    <submittedName>
        <fullName evidence="2">Phosphohistidine phosphatase</fullName>
    </submittedName>
</protein>
<dbReference type="SUPFAM" id="SSF53254">
    <property type="entry name" value="Phosphoglycerate mutase-like"/>
    <property type="match status" value="1"/>
</dbReference>
<dbReference type="PANTHER" id="PTHR47623:SF1">
    <property type="entry name" value="OS09G0287300 PROTEIN"/>
    <property type="match status" value="1"/>
</dbReference>
<evidence type="ECO:0000313" key="3">
    <source>
        <dbReference type="Proteomes" id="UP000256310"/>
    </source>
</evidence>
<comment type="caution">
    <text evidence="2">The sequence shown here is derived from an EMBL/GenBank/DDBJ whole genome shotgun (WGS) entry which is preliminary data.</text>
</comment>
<dbReference type="RefSeq" id="WP_116236701.1">
    <property type="nucleotide sequence ID" value="NZ_QRDP01000004.1"/>
</dbReference>
<dbReference type="Gene3D" id="3.40.50.1240">
    <property type="entry name" value="Phosphoglycerate mutase-like"/>
    <property type="match status" value="1"/>
</dbReference>